<name>A0A9X3SEZ4_9ACTN</name>
<dbReference type="InterPro" id="IPR011856">
    <property type="entry name" value="tRNA_endonuc-like_dom_sf"/>
</dbReference>
<dbReference type="Proteomes" id="UP001147653">
    <property type="component" value="Unassembled WGS sequence"/>
</dbReference>
<evidence type="ECO:0000256" key="2">
    <source>
        <dbReference type="HAMAP-Rule" id="MF_00048"/>
    </source>
</evidence>
<gene>
    <name evidence="3" type="ORF">OJ997_34635</name>
</gene>
<dbReference type="Gene3D" id="3.40.1350.10">
    <property type="match status" value="1"/>
</dbReference>
<dbReference type="EMBL" id="JAPDDP010000118">
    <property type="protein sequence ID" value="MDA0185495.1"/>
    <property type="molecule type" value="Genomic_DNA"/>
</dbReference>
<dbReference type="RefSeq" id="WP_270030002.1">
    <property type="nucleotide sequence ID" value="NZ_JAPDDP010000118.1"/>
</dbReference>
<comment type="similarity">
    <text evidence="1 2">Belongs to the UPF0102 family.</text>
</comment>
<dbReference type="PANTHER" id="PTHR34039">
    <property type="entry name" value="UPF0102 PROTEIN YRAN"/>
    <property type="match status" value="1"/>
</dbReference>
<dbReference type="InterPro" id="IPR003509">
    <property type="entry name" value="UPF0102_YraN-like"/>
</dbReference>
<dbReference type="SUPFAM" id="SSF52980">
    <property type="entry name" value="Restriction endonuclease-like"/>
    <property type="match status" value="1"/>
</dbReference>
<dbReference type="AlphaFoldDB" id="A0A9X3SEZ4"/>
<proteinExistence type="inferred from homology"/>
<evidence type="ECO:0000256" key="1">
    <source>
        <dbReference type="ARBA" id="ARBA00006738"/>
    </source>
</evidence>
<dbReference type="PANTHER" id="PTHR34039:SF1">
    <property type="entry name" value="UPF0102 PROTEIN YRAN"/>
    <property type="match status" value="1"/>
</dbReference>
<protein>
    <recommendedName>
        <fullName evidence="2">UPF0102 protein OJ997_34635</fullName>
    </recommendedName>
</protein>
<dbReference type="GO" id="GO:0003676">
    <property type="term" value="F:nucleic acid binding"/>
    <property type="evidence" value="ECO:0007669"/>
    <property type="project" value="InterPro"/>
</dbReference>
<dbReference type="HAMAP" id="MF_00048">
    <property type="entry name" value="UPF0102"/>
    <property type="match status" value="1"/>
</dbReference>
<comment type="caution">
    <text evidence="3">The sequence shown here is derived from an EMBL/GenBank/DDBJ whole genome shotgun (WGS) entry which is preliminary data.</text>
</comment>
<organism evidence="3 4">
    <name type="scientific">Solirubrobacter phytolaccae</name>
    <dbReference type="NCBI Taxonomy" id="1404360"/>
    <lineage>
        <taxon>Bacteria</taxon>
        <taxon>Bacillati</taxon>
        <taxon>Actinomycetota</taxon>
        <taxon>Thermoleophilia</taxon>
        <taxon>Solirubrobacterales</taxon>
        <taxon>Solirubrobacteraceae</taxon>
        <taxon>Solirubrobacter</taxon>
    </lineage>
</organism>
<dbReference type="InterPro" id="IPR011335">
    <property type="entry name" value="Restrct_endonuc-II-like"/>
</dbReference>
<evidence type="ECO:0000313" key="3">
    <source>
        <dbReference type="EMBL" id="MDA0185495.1"/>
    </source>
</evidence>
<reference evidence="3" key="1">
    <citation type="submission" date="2022-10" db="EMBL/GenBank/DDBJ databases">
        <title>The WGS of Solirubrobacter phytolaccae KCTC 29190.</title>
        <authorList>
            <person name="Jiang Z."/>
        </authorList>
    </citation>
    <scope>NUCLEOTIDE SEQUENCE</scope>
    <source>
        <strain evidence="3">KCTC 29190</strain>
    </source>
</reference>
<evidence type="ECO:0000313" key="4">
    <source>
        <dbReference type="Proteomes" id="UP001147653"/>
    </source>
</evidence>
<keyword evidence="4" id="KW-1185">Reference proteome</keyword>
<dbReference type="Pfam" id="PF02021">
    <property type="entry name" value="UPF0102"/>
    <property type="match status" value="1"/>
</dbReference>
<sequence length="121" mass="13674">MTDVRHTAGQQGEEHAAAHFERLGFEVLARNHRTRFGELDLVAYDGCTLVFAEVKTRRSDDREPWENLHFVKQSKVRRMAIAWLTEAAGRPFGAALRFDGVAVLVDTRGGLIRLDHLEAAF</sequence>
<accession>A0A9X3SEZ4</accession>